<keyword evidence="2" id="KW-0963">Cytoplasm</keyword>
<comment type="similarity">
    <text evidence="1 2">Belongs to the CutC family.</text>
</comment>
<evidence type="ECO:0000256" key="1">
    <source>
        <dbReference type="ARBA" id="ARBA00007768"/>
    </source>
</evidence>
<dbReference type="SUPFAM" id="SSF110395">
    <property type="entry name" value="CutC-like"/>
    <property type="match status" value="1"/>
</dbReference>
<reference evidence="4 5" key="1">
    <citation type="submission" date="2020-07" db="EMBL/GenBank/DDBJ databases">
        <title>Genomic Encyclopedia of Type Strains, Phase IV (KMG-V): Genome sequencing to study the core and pangenomes of soil and plant-associated prokaryotes.</title>
        <authorList>
            <person name="Whitman W."/>
        </authorList>
    </citation>
    <scope>NUCLEOTIDE SEQUENCE [LARGE SCALE GENOMIC DNA]</scope>
    <source>
        <strain evidence="4 5">X4EP2</strain>
    </source>
</reference>
<dbReference type="GO" id="GO:0005507">
    <property type="term" value="F:copper ion binding"/>
    <property type="evidence" value="ECO:0007669"/>
    <property type="project" value="TreeGrafter"/>
</dbReference>
<dbReference type="GO" id="GO:0005737">
    <property type="term" value="C:cytoplasm"/>
    <property type="evidence" value="ECO:0007669"/>
    <property type="project" value="UniProtKB-SubCell"/>
</dbReference>
<dbReference type="Gene3D" id="3.20.20.380">
    <property type="entry name" value="Copper homeostasis (CutC) domain"/>
    <property type="match status" value="1"/>
</dbReference>
<evidence type="ECO:0000256" key="2">
    <source>
        <dbReference type="HAMAP-Rule" id="MF_00795"/>
    </source>
</evidence>
<dbReference type="Proteomes" id="UP000589520">
    <property type="component" value="Unassembled WGS sequence"/>
</dbReference>
<keyword evidence="5" id="KW-1185">Reference proteome</keyword>
<protein>
    <recommendedName>
        <fullName evidence="2">PF03932 family protein CutC</fullName>
    </recommendedName>
</protein>
<dbReference type="PANTHER" id="PTHR12598">
    <property type="entry name" value="COPPER HOMEOSTASIS PROTEIN CUTC"/>
    <property type="match status" value="1"/>
</dbReference>
<dbReference type="InterPro" id="IPR036822">
    <property type="entry name" value="CutC-like_dom_sf"/>
</dbReference>
<evidence type="ECO:0000313" key="4">
    <source>
        <dbReference type="EMBL" id="NYF78163.1"/>
    </source>
</evidence>
<dbReference type="RefSeq" id="WP_179487351.1">
    <property type="nucleotide sequence ID" value="NZ_JACCCW010000001.1"/>
</dbReference>
<name>A0A7Y9TRF7_9BACT</name>
<evidence type="ECO:0000313" key="5">
    <source>
        <dbReference type="Proteomes" id="UP000589520"/>
    </source>
</evidence>
<dbReference type="EMBL" id="JACCCW010000001">
    <property type="protein sequence ID" value="NYF78163.1"/>
    <property type="molecule type" value="Genomic_DNA"/>
</dbReference>
<gene>
    <name evidence="2" type="primary">cutC</name>
    <name evidence="4" type="ORF">HDF17_000450</name>
</gene>
<dbReference type="Pfam" id="PF03932">
    <property type="entry name" value="CutC"/>
    <property type="match status" value="1"/>
</dbReference>
<evidence type="ECO:0000256" key="3">
    <source>
        <dbReference type="SAM" id="MobiDB-lite"/>
    </source>
</evidence>
<dbReference type="PANTHER" id="PTHR12598:SF0">
    <property type="entry name" value="COPPER HOMEOSTASIS PROTEIN CUTC HOMOLOG"/>
    <property type="match status" value="1"/>
</dbReference>
<accession>A0A7Y9TRF7</accession>
<dbReference type="HAMAP" id="MF_00795">
    <property type="entry name" value="CutC"/>
    <property type="match status" value="1"/>
</dbReference>
<dbReference type="InterPro" id="IPR005627">
    <property type="entry name" value="CutC-like"/>
</dbReference>
<feature type="region of interest" description="Disordered" evidence="3">
    <location>
        <begin position="201"/>
        <end position="227"/>
    </location>
</feature>
<comment type="subcellular location">
    <subcellularLocation>
        <location evidence="2">Cytoplasm</location>
    </subcellularLocation>
</comment>
<sequence>MRNIIFELCSETIDACIAAREGGAARIELCSALSEGGLTPSHGLIRDAVLLSGLPIHGLVRPRGGDFLYSDAEVAIMREDIVHMKSLGVSGVVLGLLKEDGSVDRERTQELVRLARPLEVTFHRAFDSTPSLEQALEDVIATGCDRLLTSGGQPDVVTGAASLAKLVAQAAGRIEIAIGGGLRLQDAAALARLTGAQHFHGSMRSKHSEPTLYSPSEVASDHASRSKTHYAVAPDAVRTIIERLRNA</sequence>
<proteinExistence type="inferred from homology"/>
<dbReference type="AlphaFoldDB" id="A0A7Y9TRF7"/>
<comment type="caution">
    <text evidence="2">Once thought to be involved in copper homeostasis, experiments in E.coli have shown this is not the case.</text>
</comment>
<organism evidence="4 5">
    <name type="scientific">Granulicella arctica</name>
    <dbReference type="NCBI Taxonomy" id="940613"/>
    <lineage>
        <taxon>Bacteria</taxon>
        <taxon>Pseudomonadati</taxon>
        <taxon>Acidobacteriota</taxon>
        <taxon>Terriglobia</taxon>
        <taxon>Terriglobales</taxon>
        <taxon>Acidobacteriaceae</taxon>
        <taxon>Granulicella</taxon>
    </lineage>
</organism>
<comment type="caution">
    <text evidence="4">The sequence shown here is derived from an EMBL/GenBank/DDBJ whole genome shotgun (WGS) entry which is preliminary data.</text>
</comment>